<protein>
    <recommendedName>
        <fullName evidence="3">carbamoyl-phosphate synthase (glutamine-hydrolyzing)</fullName>
        <ecNumber evidence="3">6.3.5.5</ecNumber>
    </recommendedName>
</protein>
<evidence type="ECO:0000256" key="7">
    <source>
        <dbReference type="ARBA" id="ARBA00022962"/>
    </source>
</evidence>
<dbReference type="FunFam" id="3.50.30.20:FF:000001">
    <property type="entry name" value="Carbamoyl-phosphate synthase small chain"/>
    <property type="match status" value="1"/>
</dbReference>
<keyword evidence="8" id="KW-0665">Pyrimidine biosynthesis</keyword>
<feature type="domain" description="Carbamoyl-phosphate synthase small subunit N-terminal" evidence="10">
    <location>
        <begin position="1"/>
        <end position="126"/>
    </location>
</feature>
<evidence type="ECO:0000259" key="10">
    <source>
        <dbReference type="SMART" id="SM01097"/>
    </source>
</evidence>
<evidence type="ECO:0000256" key="2">
    <source>
        <dbReference type="ARBA" id="ARBA00005077"/>
    </source>
</evidence>
<dbReference type="InterPro" id="IPR002474">
    <property type="entry name" value="CarbamoylP_synth_ssu_N"/>
</dbReference>
<dbReference type="Pfam" id="PF00988">
    <property type="entry name" value="CPSase_sm_chain"/>
    <property type="match status" value="1"/>
</dbReference>
<evidence type="ECO:0000256" key="9">
    <source>
        <dbReference type="ARBA" id="ARBA00049285"/>
    </source>
</evidence>
<name>X1C826_9ZZZZ</name>
<dbReference type="SMART" id="SM01097">
    <property type="entry name" value="CPSase_sm_chain"/>
    <property type="match status" value="1"/>
</dbReference>
<evidence type="ECO:0000313" key="11">
    <source>
        <dbReference type="EMBL" id="GAH03522.1"/>
    </source>
</evidence>
<comment type="catalytic activity">
    <reaction evidence="9">
        <text>L-glutamine + H2O = L-glutamate + NH4(+)</text>
        <dbReference type="Rhea" id="RHEA:15889"/>
        <dbReference type="ChEBI" id="CHEBI:15377"/>
        <dbReference type="ChEBI" id="CHEBI:28938"/>
        <dbReference type="ChEBI" id="CHEBI:29985"/>
        <dbReference type="ChEBI" id="CHEBI:58359"/>
    </reaction>
</comment>
<evidence type="ECO:0000256" key="5">
    <source>
        <dbReference type="ARBA" id="ARBA00022741"/>
    </source>
</evidence>
<reference evidence="11" key="1">
    <citation type="journal article" date="2014" name="Front. Microbiol.">
        <title>High frequency of phylogenetically diverse reductive dehalogenase-homologous genes in deep subseafloor sedimentary metagenomes.</title>
        <authorList>
            <person name="Kawai M."/>
            <person name="Futagami T."/>
            <person name="Toyoda A."/>
            <person name="Takaki Y."/>
            <person name="Nishi S."/>
            <person name="Hori S."/>
            <person name="Arai W."/>
            <person name="Tsubouchi T."/>
            <person name="Morono Y."/>
            <person name="Uchiyama I."/>
            <person name="Ito T."/>
            <person name="Fujiyama A."/>
            <person name="Inagaki F."/>
            <person name="Takami H."/>
        </authorList>
    </citation>
    <scope>NUCLEOTIDE SEQUENCE</scope>
    <source>
        <strain evidence="11">Expedition CK06-06</strain>
    </source>
</reference>
<keyword evidence="4" id="KW-0436">Ligase</keyword>
<dbReference type="Gene3D" id="3.50.30.20">
    <property type="entry name" value="Carbamoyl-phosphate synthase small subunit, N-terminal domain"/>
    <property type="match status" value="1"/>
</dbReference>
<dbReference type="EC" id="6.3.5.5" evidence="3"/>
<evidence type="ECO:0000256" key="4">
    <source>
        <dbReference type="ARBA" id="ARBA00022598"/>
    </source>
</evidence>
<dbReference type="AlphaFoldDB" id="X1C826"/>
<dbReference type="EMBL" id="BART01024364">
    <property type="protein sequence ID" value="GAH03522.1"/>
    <property type="molecule type" value="Genomic_DNA"/>
</dbReference>
<sequence>MLEDGKIFKGKNIGHRGEAIGEVVFNTSMMGYQEILTDPSYCEQIVTMTYPQIGNYGVNSEDVESGKIQIKGIIVKEYFDYYSNWRAEGSLGDYLKKYNIVGLSEIDTRQLTKHIRCKGAMKGIISTVTEDEKELRKKLDSYPDIKGRDLVKYVTCDKPYIYNTRKKIINIL</sequence>
<dbReference type="InterPro" id="IPR036480">
    <property type="entry name" value="CarbP_synth_ssu_N_sf"/>
</dbReference>
<dbReference type="GO" id="GO:0005524">
    <property type="term" value="F:ATP binding"/>
    <property type="evidence" value="ECO:0007669"/>
    <property type="project" value="UniProtKB-KW"/>
</dbReference>
<organism evidence="11">
    <name type="scientific">marine sediment metagenome</name>
    <dbReference type="NCBI Taxonomy" id="412755"/>
    <lineage>
        <taxon>unclassified sequences</taxon>
        <taxon>metagenomes</taxon>
        <taxon>ecological metagenomes</taxon>
    </lineage>
</organism>
<accession>X1C826</accession>
<comment type="pathway">
    <text evidence="1">Pyrimidine metabolism; UMP biosynthesis via de novo pathway; (S)-dihydroorotate from bicarbonate: step 1/3.</text>
</comment>
<evidence type="ECO:0000256" key="8">
    <source>
        <dbReference type="ARBA" id="ARBA00022975"/>
    </source>
</evidence>
<evidence type="ECO:0000256" key="6">
    <source>
        <dbReference type="ARBA" id="ARBA00022840"/>
    </source>
</evidence>
<evidence type="ECO:0000256" key="1">
    <source>
        <dbReference type="ARBA" id="ARBA00004812"/>
    </source>
</evidence>
<proteinExistence type="predicted"/>
<keyword evidence="5" id="KW-0547">Nucleotide-binding</keyword>
<dbReference type="GO" id="GO:0004088">
    <property type="term" value="F:carbamoyl-phosphate synthase (glutamine-hydrolyzing) activity"/>
    <property type="evidence" value="ECO:0007669"/>
    <property type="project" value="UniProtKB-EC"/>
</dbReference>
<keyword evidence="6" id="KW-0067">ATP-binding</keyword>
<keyword evidence="7" id="KW-0315">Glutamine amidotransferase</keyword>
<feature type="non-terminal residue" evidence="11">
    <location>
        <position position="172"/>
    </location>
</feature>
<dbReference type="GO" id="GO:0006221">
    <property type="term" value="P:pyrimidine nucleotide biosynthetic process"/>
    <property type="evidence" value="ECO:0007669"/>
    <property type="project" value="UniProtKB-KW"/>
</dbReference>
<evidence type="ECO:0000256" key="3">
    <source>
        <dbReference type="ARBA" id="ARBA00012738"/>
    </source>
</evidence>
<dbReference type="SUPFAM" id="SSF52021">
    <property type="entry name" value="Carbamoyl phosphate synthetase, small subunit N-terminal domain"/>
    <property type="match status" value="1"/>
</dbReference>
<comment type="pathway">
    <text evidence="2">Amino-acid biosynthesis; L-arginine biosynthesis; carbamoyl phosphate from bicarbonate: step 1/1.</text>
</comment>
<comment type="caution">
    <text evidence="11">The sequence shown here is derived from an EMBL/GenBank/DDBJ whole genome shotgun (WGS) entry which is preliminary data.</text>
</comment>
<gene>
    <name evidence="11" type="ORF">S01H4_44039</name>
</gene>